<dbReference type="EMBL" id="WIXP02000010">
    <property type="protein sequence ID" value="KAF6204161.1"/>
    <property type="molecule type" value="Genomic_DNA"/>
</dbReference>
<sequence length="297" mass="34419">MDTLSARSSYLNDIEGVMTRCSSKLESLVTSIGWTMDSLTKKTQDDDFDEDERLQDDSVEEKPEAPVAETKDFEKLYNDLIAGLPNQQKKSQEKSEAELLVDLLELERNMKRRRISYKNKVHTKNKSHTEVLRALVREQMDVLKDIAGSDANDEGGECNKPDSKEPEDDSGLIQLGHPRGNPYTIWQKIGQVLESRNGNDSESRIPPLREDSSRSRSNLKTTDSERRTDRLRHSSDSRPPGSSRRFKNEHDDRYHRSSSRSERDFISDRSKHDKRKRRSPDLSYEHRRRPHQKSSYS</sequence>
<keyword evidence="3" id="KW-1185">Reference proteome</keyword>
<feature type="compositionally biased region" description="Acidic residues" evidence="1">
    <location>
        <begin position="46"/>
        <end position="59"/>
    </location>
</feature>
<feature type="region of interest" description="Disordered" evidence="1">
    <location>
        <begin position="40"/>
        <end position="69"/>
    </location>
</feature>
<accession>A0A6A4JES7</accession>
<proteinExistence type="predicted"/>
<feature type="compositionally biased region" description="Basic and acidic residues" evidence="1">
    <location>
        <begin position="246"/>
        <end position="271"/>
    </location>
</feature>
<feature type="compositionally biased region" description="Basic residues" evidence="1">
    <location>
        <begin position="286"/>
        <end position="297"/>
    </location>
</feature>
<evidence type="ECO:0000256" key="1">
    <source>
        <dbReference type="SAM" id="MobiDB-lite"/>
    </source>
</evidence>
<dbReference type="Proteomes" id="UP000466442">
    <property type="component" value="Unassembled WGS sequence"/>
</dbReference>
<feature type="region of interest" description="Disordered" evidence="1">
    <location>
        <begin position="147"/>
        <end position="182"/>
    </location>
</feature>
<reference evidence="2" key="1">
    <citation type="journal article" date="2021" name="Mol. Ecol. Resour.">
        <title>Apolygus lucorum genome provides insights into omnivorousness and mesophyll feeding.</title>
        <authorList>
            <person name="Liu Y."/>
            <person name="Liu H."/>
            <person name="Wang H."/>
            <person name="Huang T."/>
            <person name="Liu B."/>
            <person name="Yang B."/>
            <person name="Yin L."/>
            <person name="Li B."/>
            <person name="Zhang Y."/>
            <person name="Zhang S."/>
            <person name="Jiang F."/>
            <person name="Zhang X."/>
            <person name="Ren Y."/>
            <person name="Wang B."/>
            <person name="Wang S."/>
            <person name="Lu Y."/>
            <person name="Wu K."/>
            <person name="Fan W."/>
            <person name="Wang G."/>
        </authorList>
    </citation>
    <scope>NUCLEOTIDE SEQUENCE</scope>
    <source>
        <strain evidence="2">12Hb</strain>
    </source>
</reference>
<feature type="compositionally biased region" description="Basic and acidic residues" evidence="1">
    <location>
        <begin position="60"/>
        <end position="69"/>
    </location>
</feature>
<gene>
    <name evidence="2" type="ORF">GE061_002501</name>
</gene>
<comment type="caution">
    <text evidence="2">The sequence shown here is derived from an EMBL/GenBank/DDBJ whole genome shotgun (WGS) entry which is preliminary data.</text>
</comment>
<dbReference type="OrthoDB" id="69229at2759"/>
<protein>
    <submittedName>
        <fullName evidence="2">Uncharacterized protein</fullName>
    </submittedName>
</protein>
<feature type="compositionally biased region" description="Basic and acidic residues" evidence="1">
    <location>
        <begin position="222"/>
        <end position="236"/>
    </location>
</feature>
<organism evidence="2 3">
    <name type="scientific">Apolygus lucorum</name>
    <name type="common">Small green plant bug</name>
    <name type="synonym">Lygocoris lucorum</name>
    <dbReference type="NCBI Taxonomy" id="248454"/>
    <lineage>
        <taxon>Eukaryota</taxon>
        <taxon>Metazoa</taxon>
        <taxon>Ecdysozoa</taxon>
        <taxon>Arthropoda</taxon>
        <taxon>Hexapoda</taxon>
        <taxon>Insecta</taxon>
        <taxon>Pterygota</taxon>
        <taxon>Neoptera</taxon>
        <taxon>Paraneoptera</taxon>
        <taxon>Hemiptera</taxon>
        <taxon>Heteroptera</taxon>
        <taxon>Panheteroptera</taxon>
        <taxon>Cimicomorpha</taxon>
        <taxon>Miridae</taxon>
        <taxon>Mirini</taxon>
        <taxon>Apolygus</taxon>
    </lineage>
</organism>
<feature type="compositionally biased region" description="Basic and acidic residues" evidence="1">
    <location>
        <begin position="197"/>
        <end position="214"/>
    </location>
</feature>
<evidence type="ECO:0000313" key="3">
    <source>
        <dbReference type="Proteomes" id="UP000466442"/>
    </source>
</evidence>
<evidence type="ECO:0000313" key="2">
    <source>
        <dbReference type="EMBL" id="KAF6204161.1"/>
    </source>
</evidence>
<dbReference type="AlphaFoldDB" id="A0A6A4JES7"/>
<name>A0A6A4JES7_APOLU</name>
<feature type="region of interest" description="Disordered" evidence="1">
    <location>
        <begin position="194"/>
        <end position="297"/>
    </location>
</feature>